<comment type="caution">
    <text evidence="2">The sequence shown here is derived from an EMBL/GenBank/DDBJ whole genome shotgun (WGS) entry which is preliminary data.</text>
</comment>
<dbReference type="RefSeq" id="WP_254740169.1">
    <property type="nucleotide sequence ID" value="NZ_JANCLU010000005.1"/>
</dbReference>
<dbReference type="Pfam" id="PF02620">
    <property type="entry name" value="YceD"/>
    <property type="match status" value="1"/>
</dbReference>
<organism evidence="2 3">
    <name type="scientific">Alsobacter ponti</name>
    <dbReference type="NCBI Taxonomy" id="2962936"/>
    <lineage>
        <taxon>Bacteria</taxon>
        <taxon>Pseudomonadati</taxon>
        <taxon>Pseudomonadota</taxon>
        <taxon>Alphaproteobacteria</taxon>
        <taxon>Hyphomicrobiales</taxon>
        <taxon>Alsobacteraceae</taxon>
        <taxon>Alsobacter</taxon>
    </lineage>
</organism>
<proteinExistence type="predicted"/>
<evidence type="ECO:0000313" key="3">
    <source>
        <dbReference type="Proteomes" id="UP001205890"/>
    </source>
</evidence>
<dbReference type="EMBL" id="JANCLU010000005">
    <property type="protein sequence ID" value="MCP8938347.1"/>
    <property type="molecule type" value="Genomic_DNA"/>
</dbReference>
<feature type="region of interest" description="Disordered" evidence="1">
    <location>
        <begin position="145"/>
        <end position="173"/>
    </location>
</feature>
<name>A0ABT1LA35_9HYPH</name>
<accession>A0ABT1LA35</accession>
<dbReference type="Proteomes" id="UP001205890">
    <property type="component" value="Unassembled WGS sequence"/>
</dbReference>
<reference evidence="2 3" key="1">
    <citation type="submission" date="2022-07" db="EMBL/GenBank/DDBJ databases">
        <authorList>
            <person name="Li W.-J."/>
            <person name="Deng Q.-Q."/>
        </authorList>
    </citation>
    <scope>NUCLEOTIDE SEQUENCE [LARGE SCALE GENOMIC DNA]</scope>
    <source>
        <strain evidence="2 3">SYSU M60028</strain>
    </source>
</reference>
<evidence type="ECO:0000256" key="1">
    <source>
        <dbReference type="SAM" id="MobiDB-lite"/>
    </source>
</evidence>
<sequence>MTETPILSRLVKVDDIPGGQIDVTIEASEQERAALARDFGLVEIARLVGRYRVERRGRYVHVTGRVEATIEQTCVVTLEPFAAEIGEDVDLRYTEPHFIEDQAEEGEEHEVDLDAPDPIENGRVDLGALTAEILSLGLDPYPRKPGASFAFGEPAPEPSPFAKLASLKKTPEE</sequence>
<dbReference type="InterPro" id="IPR003772">
    <property type="entry name" value="YceD"/>
</dbReference>
<keyword evidence="3" id="KW-1185">Reference proteome</keyword>
<protein>
    <submittedName>
        <fullName evidence="2">DUF177 domain-containing protein</fullName>
    </submittedName>
</protein>
<evidence type="ECO:0000313" key="2">
    <source>
        <dbReference type="EMBL" id="MCP8938347.1"/>
    </source>
</evidence>
<gene>
    <name evidence="2" type="ORF">NK718_07455</name>
</gene>